<gene>
    <name evidence="7" type="ORF">O4J56_12075</name>
</gene>
<dbReference type="PROSITE" id="PS50977">
    <property type="entry name" value="HTH_TETR_2"/>
    <property type="match status" value="1"/>
</dbReference>
<dbReference type="Gene3D" id="1.10.357.10">
    <property type="entry name" value="Tetracycline Repressor, domain 2"/>
    <property type="match status" value="1"/>
</dbReference>
<dbReference type="InterPro" id="IPR009057">
    <property type="entry name" value="Homeodomain-like_sf"/>
</dbReference>
<evidence type="ECO:0000256" key="3">
    <source>
        <dbReference type="ARBA" id="ARBA00023163"/>
    </source>
</evidence>
<feature type="region of interest" description="Disordered" evidence="5">
    <location>
        <begin position="1"/>
        <end position="24"/>
    </location>
</feature>
<keyword evidence="1" id="KW-0805">Transcription regulation</keyword>
<dbReference type="SUPFAM" id="SSF46689">
    <property type="entry name" value="Homeodomain-like"/>
    <property type="match status" value="1"/>
</dbReference>
<dbReference type="Pfam" id="PF00440">
    <property type="entry name" value="TetR_N"/>
    <property type="match status" value="1"/>
</dbReference>
<keyword evidence="8" id="KW-1185">Reference proteome</keyword>
<evidence type="ECO:0000313" key="8">
    <source>
        <dbReference type="Proteomes" id="UP001527866"/>
    </source>
</evidence>
<evidence type="ECO:0000313" key="7">
    <source>
        <dbReference type="EMBL" id="MDA2811371.1"/>
    </source>
</evidence>
<feature type="domain" description="HTH tetR-type" evidence="6">
    <location>
        <begin position="22"/>
        <end position="82"/>
    </location>
</feature>
<dbReference type="PRINTS" id="PR00455">
    <property type="entry name" value="HTHTETR"/>
</dbReference>
<accession>A0ABT4U3U1</accession>
<name>A0ABT4U3U1_9ACTN</name>
<dbReference type="SUPFAM" id="SSF48498">
    <property type="entry name" value="Tetracyclin repressor-like, C-terminal domain"/>
    <property type="match status" value="1"/>
</dbReference>
<dbReference type="RefSeq" id="WP_270685826.1">
    <property type="nucleotide sequence ID" value="NZ_JAQFWQ010000028.1"/>
</dbReference>
<dbReference type="Pfam" id="PF16925">
    <property type="entry name" value="TetR_C_13"/>
    <property type="match status" value="1"/>
</dbReference>
<evidence type="ECO:0000259" key="6">
    <source>
        <dbReference type="PROSITE" id="PS50977"/>
    </source>
</evidence>
<dbReference type="InterPro" id="IPR001647">
    <property type="entry name" value="HTH_TetR"/>
</dbReference>
<evidence type="ECO:0000256" key="1">
    <source>
        <dbReference type="ARBA" id="ARBA00023015"/>
    </source>
</evidence>
<proteinExistence type="predicted"/>
<dbReference type="InterPro" id="IPR011075">
    <property type="entry name" value="TetR_C"/>
</dbReference>
<evidence type="ECO:0000256" key="5">
    <source>
        <dbReference type="SAM" id="MobiDB-lite"/>
    </source>
</evidence>
<reference evidence="7 8" key="1">
    <citation type="submission" date="2023-01" db="EMBL/GenBank/DDBJ databases">
        <title>Draft genome sequence of Nocardiopsis sp. RSe5-2 isolated from halophytes.</title>
        <authorList>
            <person name="Duangmal K."/>
            <person name="Chantavorakit T."/>
        </authorList>
    </citation>
    <scope>NUCLEOTIDE SEQUENCE [LARGE SCALE GENOMIC DNA]</scope>
    <source>
        <strain evidence="7 8">RSe5-2</strain>
    </source>
</reference>
<dbReference type="Proteomes" id="UP001527866">
    <property type="component" value="Unassembled WGS sequence"/>
</dbReference>
<keyword evidence="2 4" id="KW-0238">DNA-binding</keyword>
<comment type="caution">
    <text evidence="7">The sequence shown here is derived from an EMBL/GenBank/DDBJ whole genome shotgun (WGS) entry which is preliminary data.</text>
</comment>
<feature type="DNA-binding region" description="H-T-H motif" evidence="4">
    <location>
        <begin position="45"/>
        <end position="64"/>
    </location>
</feature>
<protein>
    <submittedName>
        <fullName evidence="7">TetR/AcrR family transcriptional regulator</fullName>
    </submittedName>
</protein>
<evidence type="ECO:0000256" key="2">
    <source>
        <dbReference type="ARBA" id="ARBA00023125"/>
    </source>
</evidence>
<dbReference type="PANTHER" id="PTHR47506">
    <property type="entry name" value="TRANSCRIPTIONAL REGULATORY PROTEIN"/>
    <property type="match status" value="1"/>
</dbReference>
<dbReference type="InterPro" id="IPR036271">
    <property type="entry name" value="Tet_transcr_reg_TetR-rel_C_sf"/>
</dbReference>
<sequence length="210" mass="22426">MSVHAPTAEAAEDAADERRAQSPAAQRILDTASELFYEHGIGATGVDTVIARSGVAKMTLYKHYGSKDELVAAYLRRRDRRWRERLTAAVEDRTGPNERIAAVLDTLDAWLEGEVEAYRGCAFVNAAAELPDPGHPGRAVIADHKRWMRSYLGDLSADLGVSDAGALAEQLFTVFEGATVAAVVDGRARAMGAARGAAEALIAAHRPADG</sequence>
<keyword evidence="3" id="KW-0804">Transcription</keyword>
<organism evidence="7 8">
    <name type="scientific">Nocardiopsis endophytica</name>
    <dbReference type="NCBI Taxonomy" id="3018445"/>
    <lineage>
        <taxon>Bacteria</taxon>
        <taxon>Bacillati</taxon>
        <taxon>Actinomycetota</taxon>
        <taxon>Actinomycetes</taxon>
        <taxon>Streptosporangiales</taxon>
        <taxon>Nocardiopsidaceae</taxon>
        <taxon>Nocardiopsis</taxon>
    </lineage>
</organism>
<evidence type="ECO:0000256" key="4">
    <source>
        <dbReference type="PROSITE-ProRule" id="PRU00335"/>
    </source>
</evidence>
<dbReference type="PANTHER" id="PTHR47506:SF1">
    <property type="entry name" value="HTH-TYPE TRANSCRIPTIONAL REGULATOR YJDC"/>
    <property type="match status" value="1"/>
</dbReference>
<dbReference type="EMBL" id="JAQFWQ010000028">
    <property type="protein sequence ID" value="MDA2811371.1"/>
    <property type="molecule type" value="Genomic_DNA"/>
</dbReference>